<protein>
    <submittedName>
        <fullName evidence="1">Uncharacterized protein</fullName>
    </submittedName>
</protein>
<evidence type="ECO:0000313" key="2">
    <source>
        <dbReference type="Proteomes" id="UP001185331"/>
    </source>
</evidence>
<comment type="caution">
    <text evidence="1">The sequence shown here is derived from an EMBL/GenBank/DDBJ whole genome shotgun (WGS) entry which is preliminary data.</text>
</comment>
<proteinExistence type="predicted"/>
<evidence type="ECO:0000313" key="1">
    <source>
        <dbReference type="EMBL" id="MDR6218835.1"/>
    </source>
</evidence>
<dbReference type="RefSeq" id="WP_309853503.1">
    <property type="nucleotide sequence ID" value="NZ_JAVDQJ010000004.1"/>
</dbReference>
<gene>
    <name evidence="1" type="ORF">J2Y00_002432</name>
</gene>
<dbReference type="EMBL" id="JAVDQK010000005">
    <property type="protein sequence ID" value="MDR6218835.1"/>
    <property type="molecule type" value="Genomic_DNA"/>
</dbReference>
<dbReference type="Proteomes" id="UP001185331">
    <property type="component" value="Unassembled WGS sequence"/>
</dbReference>
<reference evidence="1" key="1">
    <citation type="submission" date="2023-07" db="EMBL/GenBank/DDBJ databases">
        <title>Sorghum-associated microbial communities from plants grown in Nebraska, USA.</title>
        <authorList>
            <person name="Schachtman D."/>
        </authorList>
    </citation>
    <scope>NUCLEOTIDE SEQUENCE</scope>
    <source>
        <strain evidence="1">BE330</strain>
    </source>
</reference>
<sequence length="267" mass="29751">MGATSTTKPSHLSSRQFLKDTVKFTDGYTILDVATVGSTTKEAYFLTRHPDGFVTVYACTYTTGAAYPGDPDNFGWRDPWGEQHGIHEIRCPERFLRRLSPLPDAPDPAGVECTQRAIERWETNYRARVITLNERRATLEALSPTDPGFDAATRAVFEVERDVPARSELHALRDELRAADPFAPHREWRAKAWAAATRAKAFLPGATLRFTNRLSAGGTPFDTVTLLTRKARQVLAQTDGGVHITLPLDAQYWPFEVITPAPPTRTL</sequence>
<accession>A0AAE3XBN9</accession>
<organism evidence="1 2">
    <name type="scientific">Deinococcus soli</name>
    <name type="common">ex Cha et al. 2016</name>
    <dbReference type="NCBI Taxonomy" id="1309411"/>
    <lineage>
        <taxon>Bacteria</taxon>
        <taxon>Thermotogati</taxon>
        <taxon>Deinococcota</taxon>
        <taxon>Deinococci</taxon>
        <taxon>Deinococcales</taxon>
        <taxon>Deinococcaceae</taxon>
        <taxon>Deinococcus</taxon>
    </lineage>
</organism>
<dbReference type="AlphaFoldDB" id="A0AAE3XBN9"/>
<name>A0AAE3XBN9_9DEIO</name>